<dbReference type="RefSeq" id="WP_007121008.1">
    <property type="nucleotide sequence ID" value="NZ_ABID01000018.1"/>
</dbReference>
<evidence type="ECO:0000313" key="3">
    <source>
        <dbReference type="EMBL" id="EDQ03426.1"/>
    </source>
</evidence>
<feature type="transmembrane region" description="Helical" evidence="2">
    <location>
        <begin position="63"/>
        <end position="85"/>
    </location>
</feature>
<feature type="transmembrane region" description="Helical" evidence="2">
    <location>
        <begin position="36"/>
        <end position="57"/>
    </location>
</feature>
<protein>
    <recommendedName>
        <fullName evidence="5">Transmembrane protein</fullName>
    </recommendedName>
</protein>
<keyword evidence="2" id="KW-1133">Transmembrane helix</keyword>
<keyword evidence="4" id="KW-1185">Reference proteome</keyword>
<evidence type="ECO:0000256" key="2">
    <source>
        <dbReference type="SAM" id="Phobius"/>
    </source>
</evidence>
<keyword evidence="2" id="KW-0812">Transmembrane</keyword>
<proteinExistence type="predicted"/>
<evidence type="ECO:0008006" key="5">
    <source>
        <dbReference type="Google" id="ProtNLM"/>
    </source>
</evidence>
<feature type="compositionally biased region" description="Basic and acidic residues" evidence="1">
    <location>
        <begin position="1"/>
        <end position="24"/>
    </location>
</feature>
<evidence type="ECO:0000313" key="4">
    <source>
        <dbReference type="Proteomes" id="UP000003257"/>
    </source>
</evidence>
<name>A0ABM9X1Y8_9RHOB</name>
<reference evidence="3 4" key="1">
    <citation type="submission" date="2007-11" db="EMBL/GenBank/DDBJ databases">
        <authorList>
            <person name="Wagner-Dobler I."/>
            <person name="Ferriera S."/>
            <person name="Johnson J."/>
            <person name="Kravitz S."/>
            <person name="Beeson K."/>
            <person name="Sutton G."/>
            <person name="Rogers Y.-H."/>
            <person name="Friedman R."/>
            <person name="Frazier M."/>
            <person name="Venter J.C."/>
        </authorList>
    </citation>
    <scope>NUCLEOTIDE SEQUENCE [LARGE SCALE GENOMIC DNA]</scope>
    <source>
        <strain evidence="3 4">HEL-45</strain>
    </source>
</reference>
<accession>A0ABM9X1Y8</accession>
<dbReference type="EMBL" id="ABID01000018">
    <property type="protein sequence ID" value="EDQ03426.1"/>
    <property type="molecule type" value="Genomic_DNA"/>
</dbReference>
<dbReference type="Proteomes" id="UP000003257">
    <property type="component" value="Unassembled WGS sequence"/>
</dbReference>
<feature type="region of interest" description="Disordered" evidence="1">
    <location>
        <begin position="1"/>
        <end position="31"/>
    </location>
</feature>
<evidence type="ECO:0000256" key="1">
    <source>
        <dbReference type="SAM" id="MobiDB-lite"/>
    </source>
</evidence>
<organism evidence="3 4">
    <name type="scientific">Sulfitobacter indolifex HEL-45</name>
    <dbReference type="NCBI Taxonomy" id="391624"/>
    <lineage>
        <taxon>Bacteria</taxon>
        <taxon>Pseudomonadati</taxon>
        <taxon>Pseudomonadota</taxon>
        <taxon>Alphaproteobacteria</taxon>
        <taxon>Rhodobacterales</taxon>
        <taxon>Roseobacteraceae</taxon>
        <taxon>Sulfitobacter</taxon>
    </lineage>
</organism>
<gene>
    <name evidence="3" type="ORF">OIHEL45_16956</name>
</gene>
<keyword evidence="2" id="KW-0472">Membrane</keyword>
<comment type="caution">
    <text evidence="3">The sequence shown here is derived from an EMBL/GenBank/DDBJ whole genome shotgun (WGS) entry which is preliminary data.</text>
</comment>
<sequence length="88" mass="9471">MKADMHISYHTMDKPRARPAHAEESGLAPGSAGSGISVLMAAALLAFIGTIAVIMVYSISWFWWLPIYSALGFGHFIVLVALLGLRTP</sequence>